<reference evidence="1" key="1">
    <citation type="journal article" date="2023" name="Insect Mol. Biol.">
        <title>Genome sequencing provides insights into the evolution of gene families encoding plant cell wall-degrading enzymes in longhorned beetles.</title>
        <authorList>
            <person name="Shin N.R."/>
            <person name="Okamura Y."/>
            <person name="Kirsch R."/>
            <person name="Pauchet Y."/>
        </authorList>
    </citation>
    <scope>NUCLEOTIDE SEQUENCE</scope>
    <source>
        <strain evidence="1">RBIC_L_NR</strain>
    </source>
</reference>
<comment type="caution">
    <text evidence="1">The sequence shown here is derived from an EMBL/GenBank/DDBJ whole genome shotgun (WGS) entry which is preliminary data.</text>
</comment>
<proteinExistence type="predicted"/>
<sequence length="97" mass="11464">MDNYIREFQYPKILTEEVDSMQQCNEVFKINKSASNFKIMHSNIRSIHKNLDELKILLSQVTEYFDCIVLTETHYIECLRMCEIDGYSVIYNNGSVN</sequence>
<dbReference type="EMBL" id="JANEYF010000543">
    <property type="protein sequence ID" value="KAJ8969391.1"/>
    <property type="molecule type" value="Genomic_DNA"/>
</dbReference>
<organism evidence="1 2">
    <name type="scientific">Rhamnusium bicolor</name>
    <dbReference type="NCBI Taxonomy" id="1586634"/>
    <lineage>
        <taxon>Eukaryota</taxon>
        <taxon>Metazoa</taxon>
        <taxon>Ecdysozoa</taxon>
        <taxon>Arthropoda</taxon>
        <taxon>Hexapoda</taxon>
        <taxon>Insecta</taxon>
        <taxon>Pterygota</taxon>
        <taxon>Neoptera</taxon>
        <taxon>Endopterygota</taxon>
        <taxon>Coleoptera</taxon>
        <taxon>Polyphaga</taxon>
        <taxon>Cucujiformia</taxon>
        <taxon>Chrysomeloidea</taxon>
        <taxon>Cerambycidae</taxon>
        <taxon>Lepturinae</taxon>
        <taxon>Rhagiini</taxon>
        <taxon>Rhamnusium</taxon>
    </lineage>
</organism>
<accession>A0AAV8ZRG9</accession>
<gene>
    <name evidence="1" type="ORF">NQ314_001790</name>
</gene>
<evidence type="ECO:0000313" key="1">
    <source>
        <dbReference type="EMBL" id="KAJ8969391.1"/>
    </source>
</evidence>
<keyword evidence="2" id="KW-1185">Reference proteome</keyword>
<dbReference type="Proteomes" id="UP001162156">
    <property type="component" value="Unassembled WGS sequence"/>
</dbReference>
<evidence type="ECO:0000313" key="2">
    <source>
        <dbReference type="Proteomes" id="UP001162156"/>
    </source>
</evidence>
<protein>
    <submittedName>
        <fullName evidence="1">Uncharacterized protein</fullName>
    </submittedName>
</protein>
<dbReference type="AlphaFoldDB" id="A0AAV8ZRG9"/>
<name>A0AAV8ZRG9_9CUCU</name>